<gene>
    <name evidence="2" type="ORF">SCF082_LOCUS52122</name>
</gene>
<evidence type="ECO:0000256" key="1">
    <source>
        <dbReference type="SAM" id="MobiDB-lite"/>
    </source>
</evidence>
<evidence type="ECO:0000313" key="2">
    <source>
        <dbReference type="EMBL" id="CAK9112424.1"/>
    </source>
</evidence>
<evidence type="ECO:0000313" key="3">
    <source>
        <dbReference type="Proteomes" id="UP001642464"/>
    </source>
</evidence>
<sequence>MAKRKADQTEDQFETPQKLSRRAEPLAECLSLLDVQQAVPDFGGLLADYLWCDEDETAEVGSAKGTRPVQEMLMTGRSAQLQLITGMKEARLIDRPPMETRRYAIMCDHLTMSFPSAWKASKKLSFTTTPQADQKFVRALLSALAA</sequence>
<feature type="region of interest" description="Disordered" evidence="1">
    <location>
        <begin position="1"/>
        <end position="20"/>
    </location>
</feature>
<comment type="caution">
    <text evidence="2">The sequence shown here is derived from an EMBL/GenBank/DDBJ whole genome shotgun (WGS) entry which is preliminary data.</text>
</comment>
<dbReference type="Proteomes" id="UP001642464">
    <property type="component" value="Unassembled WGS sequence"/>
</dbReference>
<protein>
    <submittedName>
        <fullName evidence="2">Serine/threonine-protein phosphatase</fullName>
    </submittedName>
</protein>
<dbReference type="EMBL" id="CAXAMM010043940">
    <property type="protein sequence ID" value="CAK9112424.1"/>
    <property type="molecule type" value="Genomic_DNA"/>
</dbReference>
<keyword evidence="3" id="KW-1185">Reference proteome</keyword>
<proteinExistence type="predicted"/>
<reference evidence="2 3" key="1">
    <citation type="submission" date="2024-02" db="EMBL/GenBank/DDBJ databases">
        <authorList>
            <person name="Chen Y."/>
            <person name="Shah S."/>
            <person name="Dougan E. K."/>
            <person name="Thang M."/>
            <person name="Chan C."/>
        </authorList>
    </citation>
    <scope>NUCLEOTIDE SEQUENCE [LARGE SCALE GENOMIC DNA]</scope>
</reference>
<name>A0ABP0SJ84_9DINO</name>
<accession>A0ABP0SJ84</accession>
<organism evidence="2 3">
    <name type="scientific">Durusdinium trenchii</name>
    <dbReference type="NCBI Taxonomy" id="1381693"/>
    <lineage>
        <taxon>Eukaryota</taxon>
        <taxon>Sar</taxon>
        <taxon>Alveolata</taxon>
        <taxon>Dinophyceae</taxon>
        <taxon>Suessiales</taxon>
        <taxon>Symbiodiniaceae</taxon>
        <taxon>Durusdinium</taxon>
    </lineage>
</organism>